<name>A0ABT5FDU5_9GAMM</name>
<evidence type="ECO:0000259" key="3">
    <source>
        <dbReference type="Pfam" id="PF21082"/>
    </source>
</evidence>
<dbReference type="InterPro" id="IPR049278">
    <property type="entry name" value="MS_channel_C"/>
</dbReference>
<protein>
    <submittedName>
        <fullName evidence="4">Mechanosensitive ion channel</fullName>
    </submittedName>
</protein>
<evidence type="ECO:0000313" key="4">
    <source>
        <dbReference type="EMBL" id="MDC2889279.1"/>
    </source>
</evidence>
<feature type="domain" description="Mechanosensitive ion channel MscS C-terminal" evidence="3">
    <location>
        <begin position="188"/>
        <end position="272"/>
    </location>
</feature>
<accession>A0ABT5FDU5</accession>
<keyword evidence="5" id="KW-1185">Reference proteome</keyword>
<gene>
    <name evidence="4" type="ORF">PN838_11465</name>
</gene>
<keyword evidence="1" id="KW-0472">Membrane</keyword>
<organism evidence="4 5">
    <name type="scientific">Psychrosphaera algicola</name>
    <dbReference type="NCBI Taxonomy" id="3023714"/>
    <lineage>
        <taxon>Bacteria</taxon>
        <taxon>Pseudomonadati</taxon>
        <taxon>Pseudomonadota</taxon>
        <taxon>Gammaproteobacteria</taxon>
        <taxon>Alteromonadales</taxon>
        <taxon>Pseudoalteromonadaceae</taxon>
        <taxon>Psychrosphaera</taxon>
    </lineage>
</organism>
<feature type="transmembrane region" description="Helical" evidence="1">
    <location>
        <begin position="95"/>
        <end position="115"/>
    </location>
</feature>
<dbReference type="Proteomes" id="UP001528411">
    <property type="component" value="Unassembled WGS sequence"/>
</dbReference>
<reference evidence="4 5" key="1">
    <citation type="submission" date="2023-01" db="EMBL/GenBank/DDBJ databases">
        <title>Psychrosphaera sp. nov., isolated from marine algae.</title>
        <authorList>
            <person name="Bayburt H."/>
            <person name="Choi B.J."/>
            <person name="Kim J.M."/>
            <person name="Choi D.G."/>
            <person name="Jeon C.O."/>
        </authorList>
    </citation>
    <scope>NUCLEOTIDE SEQUENCE [LARGE SCALE GENOMIC DNA]</scope>
    <source>
        <strain evidence="4 5">G1-22</strain>
    </source>
</reference>
<evidence type="ECO:0000313" key="5">
    <source>
        <dbReference type="Proteomes" id="UP001528411"/>
    </source>
</evidence>
<feature type="transmembrane region" description="Helical" evidence="1">
    <location>
        <begin position="26"/>
        <end position="44"/>
    </location>
</feature>
<proteinExistence type="predicted"/>
<dbReference type="Pfam" id="PF00924">
    <property type="entry name" value="MS_channel_2nd"/>
    <property type="match status" value="1"/>
</dbReference>
<sequence length="292" mass="32800">MDFQQTFSSIRDVLGTTIFTVSEQPITFGGLLMIPILIVLGLKLTKMLVRRVSQNLASKHTDPNVIHLMQRLFYVVAIAILVITILDILNVPITAFAFLSGAIAIGFGFGAQNIINNFISGWILMWEKPIRIGDFLEVEEVKGVVEEINTRSTRIRRVDGVHMLIPNSKLLENTVVNWTLVDRLVRSTVRIGVAYGSDPKQVAALIQQATDEQQEVLQDPKPIVTFEDFGDNALIFDVNFWINSSVEGGLRMARSRIRFRISELFEEKNIVIAFPQRDVHIDGAVTITRAPK</sequence>
<keyword evidence="1" id="KW-0812">Transmembrane</keyword>
<evidence type="ECO:0000256" key="1">
    <source>
        <dbReference type="SAM" id="Phobius"/>
    </source>
</evidence>
<dbReference type="RefSeq" id="WP_215964226.1">
    <property type="nucleotide sequence ID" value="NZ_JAQOMS010000002.1"/>
</dbReference>
<dbReference type="InterPro" id="IPR006685">
    <property type="entry name" value="MscS_channel_2nd"/>
</dbReference>
<dbReference type="EMBL" id="JAQOMS010000002">
    <property type="protein sequence ID" value="MDC2889279.1"/>
    <property type="molecule type" value="Genomic_DNA"/>
</dbReference>
<keyword evidence="1" id="KW-1133">Transmembrane helix</keyword>
<evidence type="ECO:0000259" key="2">
    <source>
        <dbReference type="Pfam" id="PF00924"/>
    </source>
</evidence>
<dbReference type="PANTHER" id="PTHR30347">
    <property type="entry name" value="POTASSIUM CHANNEL RELATED"/>
    <property type="match status" value="1"/>
</dbReference>
<comment type="caution">
    <text evidence="4">The sequence shown here is derived from an EMBL/GenBank/DDBJ whole genome shotgun (WGS) entry which is preliminary data.</text>
</comment>
<dbReference type="PANTHER" id="PTHR30347:SF1">
    <property type="entry name" value="MECHANOSENSITIVE CHANNEL MSCK"/>
    <property type="match status" value="1"/>
</dbReference>
<feature type="transmembrane region" description="Helical" evidence="1">
    <location>
        <begin position="72"/>
        <end position="89"/>
    </location>
</feature>
<dbReference type="Pfam" id="PF21082">
    <property type="entry name" value="MS_channel_3rd"/>
    <property type="match status" value="1"/>
</dbReference>
<feature type="domain" description="Mechanosensitive ion channel MscS" evidence="2">
    <location>
        <begin position="113"/>
        <end position="179"/>
    </location>
</feature>
<dbReference type="InterPro" id="IPR052702">
    <property type="entry name" value="MscS-like_channel"/>
</dbReference>